<dbReference type="Gene3D" id="3.30.230.10">
    <property type="match status" value="1"/>
</dbReference>
<dbReference type="InterPro" id="IPR006204">
    <property type="entry name" value="GHMP_kinase_N_dom"/>
</dbReference>
<evidence type="ECO:0000256" key="6">
    <source>
        <dbReference type="ARBA" id="ARBA00022777"/>
    </source>
</evidence>
<dbReference type="InterPro" id="IPR036554">
    <property type="entry name" value="GHMP_kinase_C_sf"/>
</dbReference>
<dbReference type="Proteomes" id="UP000095558">
    <property type="component" value="Unassembled WGS sequence"/>
</dbReference>
<dbReference type="STRING" id="84024.ERS852471_01737"/>
<dbReference type="GO" id="GO:0019288">
    <property type="term" value="P:isopentenyl diphosphate biosynthetic process, methylerythritol 4-phosphate pathway"/>
    <property type="evidence" value="ECO:0007669"/>
    <property type="project" value="UniProtKB-UniRule"/>
</dbReference>
<evidence type="ECO:0000259" key="11">
    <source>
        <dbReference type="Pfam" id="PF08544"/>
    </source>
</evidence>
<dbReference type="InterPro" id="IPR014721">
    <property type="entry name" value="Ribsml_uS5_D2-typ_fold_subgr"/>
</dbReference>
<dbReference type="SUPFAM" id="SSF55060">
    <property type="entry name" value="GHMP Kinase, C-terminal domain"/>
    <property type="match status" value="1"/>
</dbReference>
<evidence type="ECO:0000259" key="10">
    <source>
        <dbReference type="Pfam" id="PF00288"/>
    </source>
</evidence>
<comment type="pathway">
    <text evidence="9">Isoprenoid biosynthesis; isopentenyl diphosphate biosynthesis via DXP pathway; isopentenyl diphosphate from 1-deoxy-D-xylulose 5-phosphate: step 3/6.</text>
</comment>
<dbReference type="PANTHER" id="PTHR43527:SF2">
    <property type="entry name" value="4-DIPHOSPHOCYTIDYL-2-C-METHYL-D-ERYTHRITOL KINASE, CHLOROPLASTIC"/>
    <property type="match status" value="1"/>
</dbReference>
<evidence type="ECO:0000256" key="5">
    <source>
        <dbReference type="ARBA" id="ARBA00022741"/>
    </source>
</evidence>
<dbReference type="GO" id="GO:0050515">
    <property type="term" value="F:4-(cytidine 5'-diphospho)-2-C-methyl-D-erythritol kinase activity"/>
    <property type="evidence" value="ECO:0007669"/>
    <property type="project" value="UniProtKB-UniRule"/>
</dbReference>
<dbReference type="InterPro" id="IPR013750">
    <property type="entry name" value="GHMP_kinase_C_dom"/>
</dbReference>
<feature type="active site" evidence="9">
    <location>
        <position position="182"/>
    </location>
</feature>
<evidence type="ECO:0000256" key="3">
    <source>
        <dbReference type="ARBA" id="ARBA00017473"/>
    </source>
</evidence>
<keyword evidence="5 9" id="KW-0547">Nucleotide-binding</keyword>
<dbReference type="InterPro" id="IPR020568">
    <property type="entry name" value="Ribosomal_Su5_D2-typ_SF"/>
</dbReference>
<evidence type="ECO:0000256" key="8">
    <source>
        <dbReference type="ARBA" id="ARBA00032554"/>
    </source>
</evidence>
<feature type="active site" evidence="9">
    <location>
        <position position="56"/>
    </location>
</feature>
<dbReference type="HAMAP" id="MF_00061">
    <property type="entry name" value="IspE"/>
    <property type="match status" value="1"/>
</dbReference>
<keyword evidence="9" id="KW-0414">Isoprene biosynthesis</keyword>
<reference evidence="12 13" key="1">
    <citation type="submission" date="2015-09" db="EMBL/GenBank/DDBJ databases">
        <authorList>
            <consortium name="Pathogen Informatics"/>
        </authorList>
    </citation>
    <scope>NUCLEOTIDE SEQUENCE [LARGE SCALE GENOMIC DNA]</scope>
    <source>
        <strain evidence="12 13">2789STDY5834855</strain>
    </source>
</reference>
<dbReference type="InterPro" id="IPR004424">
    <property type="entry name" value="IspE"/>
</dbReference>
<dbReference type="Pfam" id="PF00288">
    <property type="entry name" value="GHMP_kinases_N"/>
    <property type="match status" value="1"/>
</dbReference>
<dbReference type="Gene3D" id="3.30.70.890">
    <property type="entry name" value="GHMP kinase, C-terminal domain"/>
    <property type="match status" value="1"/>
</dbReference>
<dbReference type="SUPFAM" id="SSF54211">
    <property type="entry name" value="Ribosomal protein S5 domain 2-like"/>
    <property type="match status" value="1"/>
</dbReference>
<dbReference type="GO" id="GO:0016114">
    <property type="term" value="P:terpenoid biosynthetic process"/>
    <property type="evidence" value="ECO:0007669"/>
    <property type="project" value="UniProtKB-UniRule"/>
</dbReference>
<organism evidence="12 13">
    <name type="scientific">Clostridium disporicum</name>
    <dbReference type="NCBI Taxonomy" id="84024"/>
    <lineage>
        <taxon>Bacteria</taxon>
        <taxon>Bacillati</taxon>
        <taxon>Bacillota</taxon>
        <taxon>Clostridia</taxon>
        <taxon>Eubacteriales</taxon>
        <taxon>Clostridiaceae</taxon>
        <taxon>Clostridium</taxon>
    </lineage>
</organism>
<dbReference type="EMBL" id="CYZV01000029">
    <property type="protein sequence ID" value="CUO53071.1"/>
    <property type="molecule type" value="Genomic_DNA"/>
</dbReference>
<evidence type="ECO:0000313" key="12">
    <source>
        <dbReference type="EMBL" id="CUO53071.1"/>
    </source>
</evidence>
<keyword evidence="7 9" id="KW-0067">ATP-binding</keyword>
<gene>
    <name evidence="9 12" type="primary">ispE</name>
    <name evidence="12" type="ORF">ERS852470_02613</name>
</gene>
<dbReference type="PIRSF" id="PIRSF010376">
    <property type="entry name" value="IspE"/>
    <property type="match status" value="1"/>
</dbReference>
<dbReference type="GO" id="GO:0005524">
    <property type="term" value="F:ATP binding"/>
    <property type="evidence" value="ECO:0007669"/>
    <property type="project" value="UniProtKB-UniRule"/>
</dbReference>
<protein>
    <recommendedName>
        <fullName evidence="3 9">4-diphosphocytidyl-2-C-methyl-D-erythritol kinase</fullName>
        <shortName evidence="9">CMK</shortName>
        <ecNumber evidence="2 9">2.7.1.148</ecNumber>
    </recommendedName>
    <alternativeName>
        <fullName evidence="8 9">4-(cytidine-5'-diphospho)-2-C-methyl-D-erythritol kinase</fullName>
    </alternativeName>
</protein>
<feature type="binding site" evidence="9">
    <location>
        <begin position="140"/>
        <end position="150"/>
    </location>
    <ligand>
        <name>ATP</name>
        <dbReference type="ChEBI" id="CHEBI:30616"/>
    </ligand>
</feature>
<keyword evidence="6 9" id="KW-0418">Kinase</keyword>
<comment type="catalytic activity">
    <reaction evidence="9">
        <text>4-CDP-2-C-methyl-D-erythritol + ATP = 4-CDP-2-C-methyl-D-erythritol 2-phosphate + ADP + H(+)</text>
        <dbReference type="Rhea" id="RHEA:18437"/>
        <dbReference type="ChEBI" id="CHEBI:15378"/>
        <dbReference type="ChEBI" id="CHEBI:30616"/>
        <dbReference type="ChEBI" id="CHEBI:57823"/>
        <dbReference type="ChEBI" id="CHEBI:57919"/>
        <dbReference type="ChEBI" id="CHEBI:456216"/>
        <dbReference type="EC" id="2.7.1.148"/>
    </reaction>
</comment>
<evidence type="ECO:0000256" key="4">
    <source>
        <dbReference type="ARBA" id="ARBA00022679"/>
    </source>
</evidence>
<dbReference type="UniPathway" id="UPA00056">
    <property type="reaction ID" value="UER00094"/>
</dbReference>
<name>A0A174FTL5_9CLOT</name>
<accession>A0A174FTL5</accession>
<evidence type="ECO:0000256" key="2">
    <source>
        <dbReference type="ARBA" id="ARBA00012052"/>
    </source>
</evidence>
<evidence type="ECO:0000256" key="1">
    <source>
        <dbReference type="ARBA" id="ARBA00009684"/>
    </source>
</evidence>
<dbReference type="NCBIfam" id="TIGR00154">
    <property type="entry name" value="ispE"/>
    <property type="match status" value="1"/>
</dbReference>
<evidence type="ECO:0000256" key="9">
    <source>
        <dbReference type="HAMAP-Rule" id="MF_00061"/>
    </source>
</evidence>
<dbReference type="Pfam" id="PF08544">
    <property type="entry name" value="GHMP_kinases_C"/>
    <property type="match status" value="1"/>
</dbReference>
<feature type="domain" description="GHMP kinase C-terminal" evidence="11">
    <location>
        <begin position="244"/>
        <end position="319"/>
    </location>
</feature>
<proteinExistence type="inferred from homology"/>
<dbReference type="AlphaFoldDB" id="A0A174FTL5"/>
<evidence type="ECO:0000313" key="13">
    <source>
        <dbReference type="Proteomes" id="UP000095558"/>
    </source>
</evidence>
<evidence type="ECO:0000256" key="7">
    <source>
        <dbReference type="ARBA" id="ARBA00022840"/>
    </source>
</evidence>
<feature type="domain" description="GHMP kinase N-terminal" evidence="10">
    <location>
        <begin position="112"/>
        <end position="190"/>
    </location>
</feature>
<comment type="similarity">
    <text evidence="1 9">Belongs to the GHMP kinase family. IspE subfamily.</text>
</comment>
<keyword evidence="4 9" id="KW-0808">Transferase</keyword>
<dbReference type="EC" id="2.7.1.148" evidence="2 9"/>
<dbReference type="PANTHER" id="PTHR43527">
    <property type="entry name" value="4-DIPHOSPHOCYTIDYL-2-C-METHYL-D-ERYTHRITOL KINASE, CHLOROPLASTIC"/>
    <property type="match status" value="1"/>
</dbReference>
<comment type="function">
    <text evidence="9">Catalyzes the phosphorylation of the position 2 hydroxy group of 4-diphosphocytidyl-2C-methyl-D-erythritol.</text>
</comment>
<sequence>MLIQFKEYNNDIFTIVKIIYIIYFMKFRVFGSELQFKIDTFRLKGFEYMKIKAYAKINISLDVVGKRKEDGYHLLRMIMQNIDLYDEIYVEKRKEGITIDCNKNYVPTDSRNLAYKAAMLFKEKYNIKEGVYINIIKNIPVSAGLAGGSTDGAAVLKLMNKLFEINASDEELMEMGLSLGADIPYCIKGGTALCEGVGEEITPLKPFKDKILVLVKPSFGVSTKEVYKAFDLEKARIHPRTEKLIEAIEKDDLYYVANNMKNLLENVTLRKHNVLIRIKEEMNRYGAVGSMMSGSGPSVFAFFDDMLKAQRCYEKMKENHREVFLTRTI</sequence>